<evidence type="ECO:0000256" key="1">
    <source>
        <dbReference type="SAM" id="MobiDB-lite"/>
    </source>
</evidence>
<feature type="region of interest" description="Disordered" evidence="1">
    <location>
        <begin position="472"/>
        <end position="495"/>
    </location>
</feature>
<feature type="region of interest" description="Disordered" evidence="1">
    <location>
        <begin position="680"/>
        <end position="706"/>
    </location>
</feature>
<protein>
    <submittedName>
        <fullName evidence="2">Uncharacterized protein</fullName>
    </submittedName>
</protein>
<accession>A0A7R9DHQ7</accession>
<organism evidence="2">
    <name type="scientific">Timema poppense</name>
    <name type="common">Walking stick</name>
    <dbReference type="NCBI Taxonomy" id="170557"/>
    <lineage>
        <taxon>Eukaryota</taxon>
        <taxon>Metazoa</taxon>
        <taxon>Ecdysozoa</taxon>
        <taxon>Arthropoda</taxon>
        <taxon>Hexapoda</taxon>
        <taxon>Insecta</taxon>
        <taxon>Pterygota</taxon>
        <taxon>Neoptera</taxon>
        <taxon>Polyneoptera</taxon>
        <taxon>Phasmatodea</taxon>
        <taxon>Timematodea</taxon>
        <taxon>Timematoidea</taxon>
        <taxon>Timematidae</taxon>
        <taxon>Timema</taxon>
    </lineage>
</organism>
<gene>
    <name evidence="2" type="ORF">TPSB3V08_LOCUS9999</name>
</gene>
<proteinExistence type="predicted"/>
<dbReference type="AlphaFoldDB" id="A0A7R9DHQ7"/>
<name>A0A7R9DHQ7_TIMPO</name>
<reference evidence="2" key="1">
    <citation type="submission" date="2020-11" db="EMBL/GenBank/DDBJ databases">
        <authorList>
            <person name="Tran Van P."/>
        </authorList>
    </citation>
    <scope>NUCLEOTIDE SEQUENCE</scope>
</reference>
<feature type="compositionally biased region" description="Polar residues" evidence="1">
    <location>
        <begin position="294"/>
        <end position="308"/>
    </location>
</feature>
<feature type="compositionally biased region" description="Polar residues" evidence="1">
    <location>
        <begin position="324"/>
        <end position="334"/>
    </location>
</feature>
<dbReference type="EMBL" id="OD008493">
    <property type="protein sequence ID" value="CAD7414944.1"/>
    <property type="molecule type" value="Genomic_DNA"/>
</dbReference>
<evidence type="ECO:0000313" key="2">
    <source>
        <dbReference type="EMBL" id="CAD7414944.1"/>
    </source>
</evidence>
<feature type="region of interest" description="Disordered" evidence="1">
    <location>
        <begin position="353"/>
        <end position="373"/>
    </location>
</feature>
<sequence length="793" mass="88883">MERFLKKESVLNVVMETLLRPAELEEEEAVDYVRMVPTEKGRQKFVVTLYAYEHHLCGLVVRVPGYISIAPGLDPLRFQIVYEAVCLEQGQLSLMKTNEELLELKKQWFRCRHYIRQQMAAATGMARLRADVTESITFVELLGDGQPVVTPSSVNKLHDTHLDVTSVVSQPSHQDGTLYPPSIFRSTDSIKHLYLQMLGRFIPRVPQNIEDGSKGAVLTRQARSVEKAQEKNVQKPASSRDKEPSILERTSECSRSNNKSPGKDSPSETLTLSKEEIENSPSFNGALTPKKLSPNISNTSSRSQKTTCSRSSHRYSPSPRSDFQETNQNDLLTPTGFTLDLSSLHDDNESTISNKELYSKRESDQTGCSNSGLVSSERSVKLSSLNDKMLPYSQSDCLVYTDNSRRCGDLKELLHEDLKSIHEVSEIAGCRDEDLRMVFDEYFDMLQYSTASERTGDQPDLDLKVCESLKGQENTKTIPSSRSNPLEKREHNYSQDTKIQVAENKFADFEMGQFSFRNSNEHVRPTYFPDLDAYKACDKNNEGNLIEFPSTPCRRSGSSISKNSYNTLKSDHNLMRELISLDSTTQSVVGDSPSIVLSVSEVLEAASYARHLATVLERALTRSSGLNMPQHDLQTPEEYTMRETQSPSHVSIEGYNVKNDIGSVKSRVCIRKPLVNVSINPDTPREKQLLSEETNEPTHGLTTSRETRLDAQAHSKNICFCCGPRLTSISPDELQKQRSLLRPPAPVPTPSTTSTVMLDVGELLKNAISQRREVVTPLDDASCATSRSVSEWS</sequence>
<feature type="compositionally biased region" description="Polar residues" evidence="1">
    <location>
        <begin position="472"/>
        <end position="484"/>
    </location>
</feature>
<feature type="region of interest" description="Disordered" evidence="1">
    <location>
        <begin position="220"/>
        <end position="334"/>
    </location>
</feature>
<feature type="compositionally biased region" description="Basic and acidic residues" evidence="1">
    <location>
        <begin position="223"/>
        <end position="252"/>
    </location>
</feature>